<feature type="domain" description="Transposase DDE" evidence="1">
    <location>
        <begin position="106"/>
        <end position="260"/>
    </location>
</feature>
<comment type="caution">
    <text evidence="2">The sequence shown here is derived from an EMBL/GenBank/DDBJ whole genome shotgun (WGS) entry which is preliminary data.</text>
</comment>
<dbReference type="AlphaFoldDB" id="A0A495IW19"/>
<keyword evidence="4" id="KW-1185">Reference proteome</keyword>
<evidence type="ECO:0000313" key="2">
    <source>
        <dbReference type="EMBL" id="RKR80214.1"/>
    </source>
</evidence>
<dbReference type="RefSeq" id="WP_121195917.1">
    <property type="nucleotide sequence ID" value="NZ_RBKU01000001.1"/>
</dbReference>
<name>A0A495IW19_9SPHI</name>
<gene>
    <name evidence="2" type="ORF">BDD43_0310</name>
    <name evidence="3" type="ORF">BDD43_1936</name>
</gene>
<sequence>MIDYDKITDIFCIVDEFCKDFDATTQPFLLGKPSKRPPTMSKSEIISICMLFHLSGFRCFKHFYIFYLQRHMQREFPNTVSYNRFVELSQSVLMPMSIFLKTCCLGLCTGISFVDSTPIRVCHTKRIKRNKVFKGIAEVGKSTMGWFYGFKLHIVLSDKGEILNFAITQANVDDREPLKNEAFLKAVFGKLFADKGYISEKLTKILFVGDIHLITNIRNNMKNSLMTMNDKIMLRKRSVIETVNDELKNICQVEHARHRSFTNFITNIVSGLIAYSFLPKKPSISYQQNRSNQILAF</sequence>
<evidence type="ECO:0000313" key="3">
    <source>
        <dbReference type="EMBL" id="RKR81780.1"/>
    </source>
</evidence>
<dbReference type="InterPro" id="IPR025668">
    <property type="entry name" value="Tnp_DDE_dom"/>
</dbReference>
<protein>
    <submittedName>
        <fullName evidence="2">DDE family transposase</fullName>
    </submittedName>
</protein>
<dbReference type="Proteomes" id="UP000268007">
    <property type="component" value="Unassembled WGS sequence"/>
</dbReference>
<accession>A0A495IW19</accession>
<dbReference type="OrthoDB" id="706456at2"/>
<reference evidence="2 4" key="1">
    <citation type="submission" date="2018-10" db="EMBL/GenBank/DDBJ databases">
        <title>Genomic Encyclopedia of Archaeal and Bacterial Type Strains, Phase II (KMG-II): from individual species to whole genera.</title>
        <authorList>
            <person name="Goeker M."/>
        </authorList>
    </citation>
    <scope>NUCLEOTIDE SEQUENCE [LARGE SCALE GENOMIC DNA]</scope>
    <source>
        <strain evidence="2 4">DSM 18602</strain>
    </source>
</reference>
<proteinExistence type="predicted"/>
<evidence type="ECO:0000313" key="4">
    <source>
        <dbReference type="Proteomes" id="UP000268007"/>
    </source>
</evidence>
<dbReference type="Pfam" id="PF13612">
    <property type="entry name" value="DDE_Tnp_1_3"/>
    <property type="match status" value="1"/>
</dbReference>
<evidence type="ECO:0000259" key="1">
    <source>
        <dbReference type="Pfam" id="PF13612"/>
    </source>
</evidence>
<organism evidence="2 4">
    <name type="scientific">Mucilaginibacter gracilis</name>
    <dbReference type="NCBI Taxonomy" id="423350"/>
    <lineage>
        <taxon>Bacteria</taxon>
        <taxon>Pseudomonadati</taxon>
        <taxon>Bacteroidota</taxon>
        <taxon>Sphingobacteriia</taxon>
        <taxon>Sphingobacteriales</taxon>
        <taxon>Sphingobacteriaceae</taxon>
        <taxon>Mucilaginibacter</taxon>
    </lineage>
</organism>
<dbReference type="EMBL" id="RBKU01000001">
    <property type="protein sequence ID" value="RKR80214.1"/>
    <property type="molecule type" value="Genomic_DNA"/>
</dbReference>
<dbReference type="EMBL" id="RBKU01000001">
    <property type="protein sequence ID" value="RKR81780.1"/>
    <property type="molecule type" value="Genomic_DNA"/>
</dbReference>
<dbReference type="NCBIfam" id="NF033520">
    <property type="entry name" value="transpos_IS982"/>
    <property type="match status" value="1"/>
</dbReference>